<dbReference type="InterPro" id="IPR029058">
    <property type="entry name" value="AB_hydrolase_fold"/>
</dbReference>
<dbReference type="OrthoDB" id="9780765at2"/>
<evidence type="ECO:0000313" key="4">
    <source>
        <dbReference type="Proteomes" id="UP000199569"/>
    </source>
</evidence>
<evidence type="ECO:0000313" key="3">
    <source>
        <dbReference type="EMBL" id="SCZ06617.1"/>
    </source>
</evidence>
<proteinExistence type="predicted"/>
<dbReference type="Proteomes" id="UP000199569">
    <property type="component" value="Unassembled WGS sequence"/>
</dbReference>
<sequence length="271" mass="29031">MREYPADGENMNALILHDEDQGVGSPALVFLHYFAGSLRSWVHVAGNLSRAYRCLCVDLPGFGRSPPMSAFSVDAVGRTIAQHIASRRLGTYVLVGHSMGGKLALACAADPPPGLVGVVLVAPSPPSPEPMDETERARLLANHGTRASAEQTLRMITRRLIPAEDTDICIADNLMTSAEAWHWWLAEGSRETITAQTERVACPVLVMGGSEDPVIAPAVIATEVMPRLANASRTEIAGAGHLLPFEAAKEVSDNIRTFVTEQCRGAMRATP</sequence>
<dbReference type="Pfam" id="PF12697">
    <property type="entry name" value="Abhydrolase_6"/>
    <property type="match status" value="1"/>
</dbReference>
<dbReference type="PANTHER" id="PTHR43798:SF31">
    <property type="entry name" value="AB HYDROLASE SUPERFAMILY PROTEIN YCLE"/>
    <property type="match status" value="1"/>
</dbReference>
<protein>
    <submittedName>
        <fullName evidence="3">Pimeloyl-ACP methyl ester carboxylesterase</fullName>
    </submittedName>
</protein>
<dbReference type="Gene3D" id="3.40.50.1820">
    <property type="entry name" value="alpha/beta hydrolase"/>
    <property type="match status" value="1"/>
</dbReference>
<dbReference type="EMBL" id="FMVJ01000013">
    <property type="protein sequence ID" value="SCZ06617.1"/>
    <property type="molecule type" value="Genomic_DNA"/>
</dbReference>
<dbReference type="AlphaFoldDB" id="A0A1G5L1A6"/>
<dbReference type="STRING" id="549386.SAMN02927923_03828"/>
<dbReference type="InterPro" id="IPR000073">
    <property type="entry name" value="AB_hydrolase_1"/>
</dbReference>
<evidence type="ECO:0000256" key="1">
    <source>
        <dbReference type="ARBA" id="ARBA00022801"/>
    </source>
</evidence>
<organism evidence="3 4">
    <name type="scientific">Microvirga guangxiensis</name>
    <dbReference type="NCBI Taxonomy" id="549386"/>
    <lineage>
        <taxon>Bacteria</taxon>
        <taxon>Pseudomonadati</taxon>
        <taxon>Pseudomonadota</taxon>
        <taxon>Alphaproteobacteria</taxon>
        <taxon>Hyphomicrobiales</taxon>
        <taxon>Methylobacteriaceae</taxon>
        <taxon>Microvirga</taxon>
    </lineage>
</organism>
<feature type="domain" description="AB hydrolase-1" evidence="2">
    <location>
        <begin position="28"/>
        <end position="252"/>
    </location>
</feature>
<dbReference type="PRINTS" id="PR00111">
    <property type="entry name" value="ABHYDROLASE"/>
</dbReference>
<name>A0A1G5L1A6_9HYPH</name>
<keyword evidence="1" id="KW-0378">Hydrolase</keyword>
<gene>
    <name evidence="3" type="ORF">SAMN02927923_03828</name>
</gene>
<dbReference type="GO" id="GO:0016020">
    <property type="term" value="C:membrane"/>
    <property type="evidence" value="ECO:0007669"/>
    <property type="project" value="TreeGrafter"/>
</dbReference>
<dbReference type="SUPFAM" id="SSF53474">
    <property type="entry name" value="alpha/beta-Hydrolases"/>
    <property type="match status" value="1"/>
</dbReference>
<dbReference type="InterPro" id="IPR050266">
    <property type="entry name" value="AB_hydrolase_sf"/>
</dbReference>
<dbReference type="PANTHER" id="PTHR43798">
    <property type="entry name" value="MONOACYLGLYCEROL LIPASE"/>
    <property type="match status" value="1"/>
</dbReference>
<reference evidence="3 4" key="1">
    <citation type="submission" date="2016-10" db="EMBL/GenBank/DDBJ databases">
        <authorList>
            <person name="de Groot N.N."/>
        </authorList>
    </citation>
    <scope>NUCLEOTIDE SEQUENCE [LARGE SCALE GENOMIC DNA]</scope>
    <source>
        <strain evidence="3 4">CGMCC 1.7666</strain>
    </source>
</reference>
<accession>A0A1G5L1A6</accession>
<keyword evidence="4" id="KW-1185">Reference proteome</keyword>
<evidence type="ECO:0000259" key="2">
    <source>
        <dbReference type="Pfam" id="PF12697"/>
    </source>
</evidence>
<dbReference type="GO" id="GO:0016787">
    <property type="term" value="F:hydrolase activity"/>
    <property type="evidence" value="ECO:0007669"/>
    <property type="project" value="UniProtKB-KW"/>
</dbReference>